<name>A0A7L4PEU3_9CREN</name>
<dbReference type="Proteomes" id="UP000554766">
    <property type="component" value="Unassembled WGS sequence"/>
</dbReference>
<accession>A0A7L4PEU3</accession>
<protein>
    <submittedName>
        <fullName evidence="1">Uncharacterized protein</fullName>
    </submittedName>
</protein>
<organism evidence="1 2">
    <name type="scientific">Pyrobaculum arsenaticum</name>
    <dbReference type="NCBI Taxonomy" id="121277"/>
    <lineage>
        <taxon>Archaea</taxon>
        <taxon>Thermoproteota</taxon>
        <taxon>Thermoprotei</taxon>
        <taxon>Thermoproteales</taxon>
        <taxon>Thermoproteaceae</taxon>
        <taxon>Pyrobaculum</taxon>
    </lineage>
</organism>
<proteinExistence type="predicted"/>
<evidence type="ECO:0000313" key="2">
    <source>
        <dbReference type="Proteomes" id="UP000554766"/>
    </source>
</evidence>
<dbReference type="RefSeq" id="WP_011901236.1">
    <property type="nucleotide sequence ID" value="NZ_JAAVJF010000005.1"/>
</dbReference>
<dbReference type="GeneID" id="5055538"/>
<evidence type="ECO:0000313" key="1">
    <source>
        <dbReference type="EMBL" id="NYR16300.1"/>
    </source>
</evidence>
<comment type="caution">
    <text evidence="1">The sequence shown here is derived from an EMBL/GenBank/DDBJ whole genome shotgun (WGS) entry which is preliminary data.</text>
</comment>
<gene>
    <name evidence="1" type="ORF">HC235_10225</name>
</gene>
<keyword evidence="2" id="KW-1185">Reference proteome</keyword>
<reference evidence="1 2" key="1">
    <citation type="journal article" date="2020" name="Nat. Commun.">
        <title>The structures of two archaeal type IV pili illuminate evolutionary relationships.</title>
        <authorList>
            <person name="Wang F."/>
            <person name="Baquero D.P."/>
            <person name="Su Z."/>
            <person name="Beltran L.C."/>
            <person name="Prangishvili D."/>
            <person name="Krupovic M."/>
            <person name="Egelman E.H."/>
        </authorList>
    </citation>
    <scope>NUCLEOTIDE SEQUENCE [LARGE SCALE GENOMIC DNA]</scope>
    <source>
        <strain evidence="1 2">2GA</strain>
    </source>
</reference>
<dbReference type="EMBL" id="JAAVJF010000005">
    <property type="protein sequence ID" value="NYR16300.1"/>
    <property type="molecule type" value="Genomic_DNA"/>
</dbReference>
<dbReference type="AlphaFoldDB" id="A0A7L4PEU3"/>
<dbReference type="OMA" id="YVFRIAY"/>
<sequence>MLRLGYLGRRSLYDVIRKIAFEVALFERGDITVVDGLIREKGDVTLLCGDYRCVARELFTTLPRLLGGGKLGLDLGTSKNGLAYVWNGEPVLHAVLDWPAVEEILRKTDGVEVFVGSSPYVDVKRVAAARRCSELRLVDELTASWSRRWLRNKYPQLTEDEIDALSFTYYEGIVASIC</sequence>